<dbReference type="AlphaFoldDB" id="A0A4Y2DD71"/>
<dbReference type="EMBL" id="BGPR01000337">
    <property type="protein sequence ID" value="GBM14026.1"/>
    <property type="molecule type" value="Genomic_DNA"/>
</dbReference>
<reference evidence="1 2" key="1">
    <citation type="journal article" date="2019" name="Sci. Rep.">
        <title>Orb-weaving spider Araneus ventricosus genome elucidates the spidroin gene catalogue.</title>
        <authorList>
            <person name="Kono N."/>
            <person name="Nakamura H."/>
            <person name="Ohtoshi R."/>
            <person name="Moran D.A.P."/>
            <person name="Shinohara A."/>
            <person name="Yoshida Y."/>
            <person name="Fujiwara M."/>
            <person name="Mori M."/>
            <person name="Tomita M."/>
            <person name="Arakawa K."/>
        </authorList>
    </citation>
    <scope>NUCLEOTIDE SEQUENCE [LARGE SCALE GENOMIC DNA]</scope>
</reference>
<evidence type="ECO:0000313" key="1">
    <source>
        <dbReference type="EMBL" id="GBM14026.1"/>
    </source>
</evidence>
<evidence type="ECO:0000313" key="2">
    <source>
        <dbReference type="Proteomes" id="UP000499080"/>
    </source>
</evidence>
<comment type="caution">
    <text evidence="1">The sequence shown here is derived from an EMBL/GenBank/DDBJ whole genome shotgun (WGS) entry which is preliminary data.</text>
</comment>
<keyword evidence="2" id="KW-1185">Reference proteome</keyword>
<gene>
    <name evidence="1" type="ORF">AVEN_166207_1</name>
</gene>
<accession>A0A4Y2DD71</accession>
<proteinExistence type="predicted"/>
<organism evidence="1 2">
    <name type="scientific">Araneus ventricosus</name>
    <name type="common">Orbweaver spider</name>
    <name type="synonym">Epeira ventricosa</name>
    <dbReference type="NCBI Taxonomy" id="182803"/>
    <lineage>
        <taxon>Eukaryota</taxon>
        <taxon>Metazoa</taxon>
        <taxon>Ecdysozoa</taxon>
        <taxon>Arthropoda</taxon>
        <taxon>Chelicerata</taxon>
        <taxon>Arachnida</taxon>
        <taxon>Araneae</taxon>
        <taxon>Araneomorphae</taxon>
        <taxon>Entelegynae</taxon>
        <taxon>Araneoidea</taxon>
        <taxon>Araneidae</taxon>
        <taxon>Araneus</taxon>
    </lineage>
</organism>
<dbReference type="Proteomes" id="UP000499080">
    <property type="component" value="Unassembled WGS sequence"/>
</dbReference>
<name>A0A4Y2DD71_ARAVE</name>
<protein>
    <submittedName>
        <fullName evidence="1">Uncharacterized protein</fullName>
    </submittedName>
</protein>
<sequence>MVTVDNDAFPGYSRKRMKKEKTWKKVEVKQKRNSGEEYASRYRNCSGTSSSNRCFSGLLQPSNKPSGHWNRVPLLCKVQPQYSLRFFVGFGSLWKDGSNSIPLCRKGAVLVRDDYKRSAKDFSIFNSNMTSYACSQFRQSTMLPPWARSFRNPLNQKSQGFMSGARGGQAVGNVLEITRSSPKWKRRIDCIGRAM</sequence>